<dbReference type="EMBL" id="JAQQBR010001836">
    <property type="protein sequence ID" value="KAK0159601.1"/>
    <property type="molecule type" value="Genomic_DNA"/>
</dbReference>
<feature type="coiled-coil region" evidence="1">
    <location>
        <begin position="13"/>
        <end position="110"/>
    </location>
</feature>
<comment type="caution">
    <text evidence="2">The sequence shown here is derived from an EMBL/GenBank/DDBJ whole genome shotgun (WGS) entry which is preliminary data.</text>
</comment>
<proteinExistence type="predicted"/>
<dbReference type="Proteomes" id="UP001168972">
    <property type="component" value="Unassembled WGS sequence"/>
</dbReference>
<gene>
    <name evidence="2" type="ORF">PV327_010697</name>
</gene>
<name>A0AA39F0C0_MICHY</name>
<reference evidence="2" key="2">
    <citation type="submission" date="2023-03" db="EMBL/GenBank/DDBJ databases">
        <authorList>
            <person name="Inwood S.N."/>
            <person name="Skelly J.G."/>
            <person name="Guhlin J."/>
            <person name="Harrop T.W.R."/>
            <person name="Goldson S.G."/>
            <person name="Dearden P.K."/>
        </authorList>
    </citation>
    <scope>NUCLEOTIDE SEQUENCE</scope>
    <source>
        <strain evidence="2">Lincoln</strain>
        <tissue evidence="2">Whole body</tissue>
    </source>
</reference>
<evidence type="ECO:0000256" key="1">
    <source>
        <dbReference type="SAM" id="Coils"/>
    </source>
</evidence>
<evidence type="ECO:0000313" key="3">
    <source>
        <dbReference type="Proteomes" id="UP001168972"/>
    </source>
</evidence>
<sequence length="238" mass="28298">MANGKESEESMNEMIKNEQLNQMKEALNQLIKQDAKMKSAVDRAQKSLSYWQAHEIALKNSNEKLEVQLKILQQENDNLTQQISIETESNDKLDAELKKYAERNEEEDQRFMMFCEAEIDKYRNLFTCAPAEYDAESLKNYIEHYRKMSNDVSNHIEQIDKEREKLTDKFGLIELDKNEKVKCIKELEQFLKIQIDDDKRLSLTIRFSENKLEELSSNIRQKHREIENLLKKIKKPFN</sequence>
<evidence type="ECO:0000313" key="2">
    <source>
        <dbReference type="EMBL" id="KAK0159601.1"/>
    </source>
</evidence>
<feature type="coiled-coil region" evidence="1">
    <location>
        <begin position="205"/>
        <end position="232"/>
    </location>
</feature>
<dbReference type="AlphaFoldDB" id="A0AA39F0C0"/>
<reference evidence="2" key="1">
    <citation type="journal article" date="2023" name="bioRxiv">
        <title>Scaffold-level genome assemblies of two parasitoid biocontrol wasps reveal the parthenogenesis mechanism and an associated novel virus.</title>
        <authorList>
            <person name="Inwood S."/>
            <person name="Skelly J."/>
            <person name="Guhlin J."/>
            <person name="Harrop T."/>
            <person name="Goldson S."/>
            <person name="Dearden P."/>
        </authorList>
    </citation>
    <scope>NUCLEOTIDE SEQUENCE</scope>
    <source>
        <strain evidence="2">Lincoln</strain>
        <tissue evidence="2">Whole body</tissue>
    </source>
</reference>
<keyword evidence="3" id="KW-1185">Reference proteome</keyword>
<protein>
    <submittedName>
        <fullName evidence="2">Uncharacterized protein</fullName>
    </submittedName>
</protein>
<organism evidence="2 3">
    <name type="scientific">Microctonus hyperodae</name>
    <name type="common">Parasitoid wasp</name>
    <dbReference type="NCBI Taxonomy" id="165561"/>
    <lineage>
        <taxon>Eukaryota</taxon>
        <taxon>Metazoa</taxon>
        <taxon>Ecdysozoa</taxon>
        <taxon>Arthropoda</taxon>
        <taxon>Hexapoda</taxon>
        <taxon>Insecta</taxon>
        <taxon>Pterygota</taxon>
        <taxon>Neoptera</taxon>
        <taxon>Endopterygota</taxon>
        <taxon>Hymenoptera</taxon>
        <taxon>Apocrita</taxon>
        <taxon>Ichneumonoidea</taxon>
        <taxon>Braconidae</taxon>
        <taxon>Euphorinae</taxon>
        <taxon>Microctonus</taxon>
    </lineage>
</organism>
<keyword evidence="1" id="KW-0175">Coiled coil</keyword>
<accession>A0AA39F0C0</accession>